<reference evidence="3" key="1">
    <citation type="submission" date="2023-03" db="EMBL/GenBank/DDBJ databases">
        <title>Mating type loci evolution in Malassezia.</title>
        <authorList>
            <person name="Coelho M.A."/>
        </authorList>
    </citation>
    <scope>NUCLEOTIDE SEQUENCE</scope>
    <source>
        <strain evidence="3">CBS 7876</strain>
    </source>
</reference>
<dbReference type="AlphaFoldDB" id="A0AAF0E0Y0"/>
<dbReference type="EMBL" id="CP119938">
    <property type="protein sequence ID" value="WFD03766.1"/>
    <property type="molecule type" value="Genomic_DNA"/>
</dbReference>
<keyword evidence="4" id="KW-1185">Reference proteome</keyword>
<dbReference type="PANTHER" id="PTHR43674">
    <property type="entry name" value="NITRILASE C965.09-RELATED"/>
    <property type="match status" value="1"/>
</dbReference>
<proteinExistence type="predicted"/>
<dbReference type="Pfam" id="PF00795">
    <property type="entry name" value="CN_hydrolase"/>
    <property type="match status" value="1"/>
</dbReference>
<dbReference type="PROSITE" id="PS50263">
    <property type="entry name" value="CN_HYDROLASE"/>
    <property type="match status" value="1"/>
</dbReference>
<sequence length="355" mass="38255">MRSVDVPVQGAFAHGATDAEERLRLHVVLAQVHPNSSDEGHVGEALPKLAALAKDAAAQGADVIVFPEYFLTGATHGAWHSVRRRPALEGHAIAPWVSEIADIAAAHDIAIVTGSVVQLRAFAQGDDTEHGLYNTTYFLDRKGTVCGIYTKRNLWHSERAILAQATDATHPLDDQAASFVFETRRGLSVRAAMVMCWDLMFPEAFRRMIGPVEAGAPASDLDRPGQWIGPDVIFAPTCWFADDSGPAALAWNAHCEAACLSTSPADPDALTVCRAMENESYVCMCNAAGPPATSAAPPRGLGLSSCNAPLLGCTARIEHERETLLYHTLDLRVLGTARDVYRVRYDLHDGVLRAP</sequence>
<gene>
    <name evidence="3" type="ORF">MOBT1_002460</name>
</gene>
<dbReference type="InterPro" id="IPR036526">
    <property type="entry name" value="C-N_Hydrolase_sf"/>
</dbReference>
<dbReference type="SUPFAM" id="SSF56317">
    <property type="entry name" value="Carbon-nitrogen hydrolase"/>
    <property type="match status" value="1"/>
</dbReference>
<dbReference type="Proteomes" id="UP001214603">
    <property type="component" value="Chromosome 5"/>
</dbReference>
<evidence type="ECO:0000259" key="2">
    <source>
        <dbReference type="PROSITE" id="PS50263"/>
    </source>
</evidence>
<keyword evidence="1" id="KW-0378">Hydrolase</keyword>
<name>A0AAF0E0Y0_9BASI</name>
<evidence type="ECO:0000313" key="4">
    <source>
        <dbReference type="Proteomes" id="UP001214603"/>
    </source>
</evidence>
<dbReference type="InterPro" id="IPR050345">
    <property type="entry name" value="Aliph_Amidase/BUP"/>
</dbReference>
<dbReference type="InterPro" id="IPR003010">
    <property type="entry name" value="C-N_Hydrolase"/>
</dbReference>
<feature type="domain" description="CN hydrolase" evidence="2">
    <location>
        <begin position="27"/>
        <end position="331"/>
    </location>
</feature>
<dbReference type="CDD" id="cd07197">
    <property type="entry name" value="nitrilase"/>
    <property type="match status" value="1"/>
</dbReference>
<accession>A0AAF0E0Y0</accession>
<evidence type="ECO:0000256" key="1">
    <source>
        <dbReference type="ARBA" id="ARBA00022801"/>
    </source>
</evidence>
<organism evidence="3 4">
    <name type="scientific">Malassezia obtusa</name>
    <dbReference type="NCBI Taxonomy" id="76774"/>
    <lineage>
        <taxon>Eukaryota</taxon>
        <taxon>Fungi</taxon>
        <taxon>Dikarya</taxon>
        <taxon>Basidiomycota</taxon>
        <taxon>Ustilaginomycotina</taxon>
        <taxon>Malasseziomycetes</taxon>
        <taxon>Malasseziales</taxon>
        <taxon>Malasseziaceae</taxon>
        <taxon>Malassezia</taxon>
    </lineage>
</organism>
<evidence type="ECO:0000313" key="3">
    <source>
        <dbReference type="EMBL" id="WFD03766.1"/>
    </source>
</evidence>
<dbReference type="PANTHER" id="PTHR43674:SF16">
    <property type="entry name" value="CARBON-NITROGEN FAMILY, PUTATIVE (AFU_ORTHOLOGUE AFUA_5G02350)-RELATED"/>
    <property type="match status" value="1"/>
</dbReference>
<dbReference type="Gene3D" id="3.60.110.10">
    <property type="entry name" value="Carbon-nitrogen hydrolase"/>
    <property type="match status" value="1"/>
</dbReference>
<dbReference type="GO" id="GO:0016811">
    <property type="term" value="F:hydrolase activity, acting on carbon-nitrogen (but not peptide) bonds, in linear amides"/>
    <property type="evidence" value="ECO:0007669"/>
    <property type="project" value="TreeGrafter"/>
</dbReference>
<protein>
    <recommendedName>
        <fullName evidence="2">CN hydrolase domain-containing protein</fullName>
    </recommendedName>
</protein>